<dbReference type="Gene3D" id="2.60.40.10">
    <property type="entry name" value="Immunoglobulins"/>
    <property type="match status" value="1"/>
</dbReference>
<dbReference type="Pfam" id="PF00563">
    <property type="entry name" value="EAL"/>
    <property type="match status" value="1"/>
</dbReference>
<dbReference type="InterPro" id="IPR013655">
    <property type="entry name" value="PAS_fold_3"/>
</dbReference>
<dbReference type="RefSeq" id="WP_248994759.1">
    <property type="nucleotide sequence ID" value="NZ_JAKIKP010000003.1"/>
</dbReference>
<feature type="domain" description="EAL" evidence="7">
    <location>
        <begin position="1219"/>
        <end position="1474"/>
    </location>
</feature>
<dbReference type="SUPFAM" id="SSF55073">
    <property type="entry name" value="Nucleotide cyclase"/>
    <property type="match status" value="1"/>
</dbReference>
<evidence type="ECO:0000256" key="1">
    <source>
        <dbReference type="ARBA" id="ARBA00001946"/>
    </source>
</evidence>
<sequence length="1479" mass="167929">MTITFLFPVSSVNAADFIQRVFDASDGLANTPINDIYFDHYGYTWLATEHGLYRITNNSLRRIDKVGSESVLTERRLRLLHSVDKDHILMTSDTRLFLYNIREHTFTEIFDSTTAEVDPATMVQEGLGIAAIEHFDQQHLTLLGHQGKRYLFNINDKSLTVHPEGELNDQLSWVSQLHVADGGFLYASSETLQWHQPTGEVVDFEWHITGIVIKGLMQDSTGRIWLYTTKGLFHVDLDSRQVNPVPTLPYYIEDLAEDKNGNLWAGSRSGLFLWNPNSDQLINYQHDLKLYANIDYIHALSIDNNGLIWIGGSGDGLAVAATPPEFLLDTVSQLPPYSLANEMIWAIFERDEKLWVGTDAGVALVDPINKTSVQLLPDDLELSDSVYQIAALDDDHISLLTTNGLFYINTVTLETGRFHEWSGGQNSLEKKSILQSYHDPAIEGRIWFLTSEGIYFWQQGADDLEQLSFGEGNESITDSRFTIIIRDDKSRLWVSSQKTFGYFDDNQQYISKSQIFDNLSAIPKLHNITQVSEDKFWIGTSQHGILEFNSATDNVLDLDAEWQIDCSSALFFQTLPDAYLIGCSNSIIWVDKQTLSRKTFTQHDGFISGEFNEAAVFYQPDKGVYIGTPDGVMLIDPKRLVNRVSNDQAFLESVSIYYDDQTDLYLIPEQFKTISPGANLISFQISNLNYIDNNPMSLKYRFQKAGDNPSPYVVLEGQSQINVAGLRAGDYTLEILSKNRSMWSSTPFTYHFSVDEYWWQSQLFRGIAIFIALFIAISISLIRQQQVNRFKKVNQALIDSDDRLSQALKGSDSDLWEWHNKTQLLRLNNRGGVLGSESLIISKLSELPIHEEDKDRVTKAWLDLLKAKSSMIDVEYRYLHESGKWRWLRVRGRAVAWQSSSGHLESAAGIYSDITAHRELENEVHLFAEAFKNTSEGMLILDVDKKIILTNNAANSILGFTDEELKGQSFSKLLISSNVPLNIDKLFTKASFWSGERALLKVDDLPCPVWLNISKMNAAESSVQHYVVVFSDITERKQNEKKLQRLANTDALTGVANRSQLLVTLNKVITEASAKHEKLALLFLDLDRFKSVNDSYGHSMGDALLVEATNRLQSCLESEHVLCRFGGDEFVILLRHVEGIEYINHVANSLLKQIEKPFKLYGREFFISTSIGISCWPEDCDDPETLIKNADLAMYHAKDEGRGNFQYYSAERNAQALYHLRLESDLRKAIENNGFTLHYQPQVDVLNHEKFVGMEALLRWNHPQDGYIRPDIFVEVAESCGLIIDIDRWVLKQACVDGARWHRLYGDDFKLSVNVSAVQFSQTDFIEFVQQTIEDAQLPAKNLCLEITEGVLMSELHVATQYLSKLKQLGIQVAIDDFGTGYSSLAYLRSFEVNSLKIDRSFLIDIADNQADQAIVSSIIELARNLKLQVVAEGIETEKQLEQVFSRGCYIIQGYYFAKPMPRDELDRFLGIPAEKKLI</sequence>
<dbReference type="Gene3D" id="3.30.70.270">
    <property type="match status" value="1"/>
</dbReference>
<dbReference type="CDD" id="cd00130">
    <property type="entry name" value="PAS"/>
    <property type="match status" value="1"/>
</dbReference>
<evidence type="ECO:0000256" key="2">
    <source>
        <dbReference type="ARBA" id="ARBA00012282"/>
    </source>
</evidence>
<comment type="cofactor">
    <cofactor evidence="1">
        <name>Mg(2+)</name>
        <dbReference type="ChEBI" id="CHEBI:18420"/>
    </cofactor>
</comment>
<dbReference type="InterPro" id="IPR000700">
    <property type="entry name" value="PAS-assoc_C"/>
</dbReference>
<reference evidence="9" key="1">
    <citation type="submission" date="2022-01" db="EMBL/GenBank/DDBJ databases">
        <title>Whole genome-based taxonomy of the Shewanellaceae.</title>
        <authorList>
            <person name="Martin-Rodriguez A.J."/>
        </authorList>
    </citation>
    <scope>NUCLEOTIDE SEQUENCE</scope>
    <source>
        <strain evidence="9">DSM 16422</strain>
    </source>
</reference>
<dbReference type="SMART" id="SM00086">
    <property type="entry name" value="PAC"/>
    <property type="match status" value="2"/>
</dbReference>
<gene>
    <name evidence="9" type="ORF">L2672_05125</name>
</gene>
<dbReference type="Pfam" id="PF13426">
    <property type="entry name" value="PAS_9"/>
    <property type="match status" value="1"/>
</dbReference>
<dbReference type="GO" id="GO:0071732">
    <property type="term" value="P:cellular response to nitric oxide"/>
    <property type="evidence" value="ECO:0007669"/>
    <property type="project" value="UniProtKB-ARBA"/>
</dbReference>
<dbReference type="PROSITE" id="PS50887">
    <property type="entry name" value="GGDEF"/>
    <property type="match status" value="1"/>
</dbReference>
<evidence type="ECO:0000259" key="7">
    <source>
        <dbReference type="PROSITE" id="PS50883"/>
    </source>
</evidence>
<dbReference type="CDD" id="cd01948">
    <property type="entry name" value="EAL"/>
    <property type="match status" value="1"/>
</dbReference>
<dbReference type="SUPFAM" id="SSF63829">
    <property type="entry name" value="Calcium-dependent phosphotriesterase"/>
    <property type="match status" value="1"/>
</dbReference>
<dbReference type="FunFam" id="3.20.20.450:FF:000001">
    <property type="entry name" value="Cyclic di-GMP phosphodiesterase yahA"/>
    <property type="match status" value="1"/>
</dbReference>
<evidence type="ECO:0000313" key="9">
    <source>
        <dbReference type="EMBL" id="MCL1142072.1"/>
    </source>
</evidence>
<dbReference type="GO" id="GO:0071111">
    <property type="term" value="F:cyclic-guanylate-specific phosphodiesterase activity"/>
    <property type="evidence" value="ECO:0007669"/>
    <property type="project" value="UniProtKB-EC"/>
</dbReference>
<keyword evidence="10" id="KW-1185">Reference proteome</keyword>
<evidence type="ECO:0000259" key="6">
    <source>
        <dbReference type="PROSITE" id="PS50113"/>
    </source>
</evidence>
<dbReference type="CDD" id="cd01949">
    <property type="entry name" value="GGDEF"/>
    <property type="match status" value="1"/>
</dbReference>
<dbReference type="InterPro" id="IPR043128">
    <property type="entry name" value="Rev_trsase/Diguanyl_cyclase"/>
</dbReference>
<dbReference type="Gene3D" id="3.20.20.450">
    <property type="entry name" value="EAL domain"/>
    <property type="match status" value="1"/>
</dbReference>
<dbReference type="EMBL" id="JAKIKP010000003">
    <property type="protein sequence ID" value="MCL1142072.1"/>
    <property type="molecule type" value="Genomic_DNA"/>
</dbReference>
<dbReference type="InterPro" id="IPR001633">
    <property type="entry name" value="EAL_dom"/>
</dbReference>
<dbReference type="FunFam" id="3.30.70.270:FF:000001">
    <property type="entry name" value="Diguanylate cyclase domain protein"/>
    <property type="match status" value="1"/>
</dbReference>
<feature type="domain" description="PAC" evidence="6">
    <location>
        <begin position="993"/>
        <end position="1045"/>
    </location>
</feature>
<evidence type="ECO:0000259" key="8">
    <source>
        <dbReference type="PROSITE" id="PS50887"/>
    </source>
</evidence>
<comment type="catalytic activity">
    <reaction evidence="4">
        <text>3',3'-c-di-GMP + H2O = 5'-phosphoguanylyl(3'-&gt;5')guanosine + H(+)</text>
        <dbReference type="Rhea" id="RHEA:24902"/>
        <dbReference type="ChEBI" id="CHEBI:15377"/>
        <dbReference type="ChEBI" id="CHEBI:15378"/>
        <dbReference type="ChEBI" id="CHEBI:58754"/>
        <dbReference type="ChEBI" id="CHEBI:58805"/>
        <dbReference type="EC" id="3.1.4.52"/>
    </reaction>
    <physiologicalReaction direction="left-to-right" evidence="4">
        <dbReference type="Rhea" id="RHEA:24903"/>
    </physiologicalReaction>
</comment>
<dbReference type="EC" id="3.1.4.52" evidence="2"/>
<dbReference type="PROSITE" id="PS50112">
    <property type="entry name" value="PAS"/>
    <property type="match status" value="1"/>
</dbReference>
<feature type="domain" description="GGDEF" evidence="8">
    <location>
        <begin position="1077"/>
        <end position="1210"/>
    </location>
</feature>
<dbReference type="SUPFAM" id="SSF141868">
    <property type="entry name" value="EAL domain-like"/>
    <property type="match status" value="1"/>
</dbReference>
<keyword evidence="3" id="KW-0973">c-di-GMP</keyword>
<dbReference type="InterPro" id="IPR035919">
    <property type="entry name" value="EAL_sf"/>
</dbReference>
<dbReference type="InterPro" id="IPR052155">
    <property type="entry name" value="Biofilm_reg_signaling"/>
</dbReference>
<dbReference type="PROSITE" id="PS50113">
    <property type="entry name" value="PAC"/>
    <property type="match status" value="2"/>
</dbReference>
<dbReference type="PANTHER" id="PTHR44757">
    <property type="entry name" value="DIGUANYLATE CYCLASE DGCP"/>
    <property type="match status" value="1"/>
</dbReference>
<evidence type="ECO:0000259" key="5">
    <source>
        <dbReference type="PROSITE" id="PS50112"/>
    </source>
</evidence>
<evidence type="ECO:0000256" key="4">
    <source>
        <dbReference type="ARBA" id="ARBA00051114"/>
    </source>
</evidence>
<feature type="domain" description="PAC" evidence="6">
    <location>
        <begin position="872"/>
        <end position="926"/>
    </location>
</feature>
<dbReference type="Proteomes" id="UP001139333">
    <property type="component" value="Unassembled WGS sequence"/>
</dbReference>
<dbReference type="Pfam" id="PF00990">
    <property type="entry name" value="GGDEF"/>
    <property type="match status" value="1"/>
</dbReference>
<dbReference type="SMART" id="SM00267">
    <property type="entry name" value="GGDEF"/>
    <property type="match status" value="1"/>
</dbReference>
<dbReference type="Gene3D" id="3.30.450.20">
    <property type="entry name" value="PAS domain"/>
    <property type="match status" value="2"/>
</dbReference>
<dbReference type="InterPro" id="IPR001610">
    <property type="entry name" value="PAC"/>
</dbReference>
<dbReference type="SMART" id="SM00091">
    <property type="entry name" value="PAS"/>
    <property type="match status" value="1"/>
</dbReference>
<dbReference type="SMART" id="SM00052">
    <property type="entry name" value="EAL"/>
    <property type="match status" value="1"/>
</dbReference>
<dbReference type="SUPFAM" id="SSF55785">
    <property type="entry name" value="PYP-like sensor domain (PAS domain)"/>
    <property type="match status" value="2"/>
</dbReference>
<evidence type="ECO:0000313" key="10">
    <source>
        <dbReference type="Proteomes" id="UP001139333"/>
    </source>
</evidence>
<dbReference type="NCBIfam" id="TIGR00254">
    <property type="entry name" value="GGDEF"/>
    <property type="match status" value="1"/>
</dbReference>
<dbReference type="InterPro" id="IPR029787">
    <property type="entry name" value="Nucleotide_cyclase"/>
</dbReference>
<comment type="caution">
    <text evidence="9">The sequence shown here is derived from an EMBL/GenBank/DDBJ whole genome shotgun (WGS) entry which is preliminary data.</text>
</comment>
<dbReference type="NCBIfam" id="TIGR00229">
    <property type="entry name" value="sensory_box"/>
    <property type="match status" value="1"/>
</dbReference>
<feature type="domain" description="PAS" evidence="5">
    <location>
        <begin position="923"/>
        <end position="969"/>
    </location>
</feature>
<dbReference type="Pfam" id="PF08447">
    <property type="entry name" value="PAS_3"/>
    <property type="match status" value="1"/>
</dbReference>
<proteinExistence type="predicted"/>
<dbReference type="InterPro" id="IPR013783">
    <property type="entry name" value="Ig-like_fold"/>
</dbReference>
<evidence type="ECO:0000256" key="3">
    <source>
        <dbReference type="ARBA" id="ARBA00022636"/>
    </source>
</evidence>
<dbReference type="PANTHER" id="PTHR44757:SF2">
    <property type="entry name" value="BIOFILM ARCHITECTURE MAINTENANCE PROTEIN MBAA"/>
    <property type="match status" value="1"/>
</dbReference>
<dbReference type="InterPro" id="IPR035965">
    <property type="entry name" value="PAS-like_dom_sf"/>
</dbReference>
<protein>
    <recommendedName>
        <fullName evidence="2">cyclic-guanylate-specific phosphodiesterase</fullName>
        <ecNumber evidence="2">3.1.4.52</ecNumber>
    </recommendedName>
</protein>
<dbReference type="PROSITE" id="PS50883">
    <property type="entry name" value="EAL"/>
    <property type="match status" value="1"/>
</dbReference>
<dbReference type="Gene3D" id="2.130.10.10">
    <property type="entry name" value="YVTN repeat-like/Quinoprotein amine dehydrogenase"/>
    <property type="match status" value="2"/>
</dbReference>
<organism evidence="9 10">
    <name type="scientific">Shewanella gaetbuli</name>
    <dbReference type="NCBI Taxonomy" id="220752"/>
    <lineage>
        <taxon>Bacteria</taxon>
        <taxon>Pseudomonadati</taxon>
        <taxon>Pseudomonadota</taxon>
        <taxon>Gammaproteobacteria</taxon>
        <taxon>Alteromonadales</taxon>
        <taxon>Shewanellaceae</taxon>
        <taxon>Shewanella</taxon>
    </lineage>
</organism>
<name>A0A9X1ZLV5_9GAMM</name>
<dbReference type="InterPro" id="IPR015943">
    <property type="entry name" value="WD40/YVTN_repeat-like_dom_sf"/>
</dbReference>
<dbReference type="InterPro" id="IPR000160">
    <property type="entry name" value="GGDEF_dom"/>
</dbReference>
<accession>A0A9X1ZLV5</accession>
<dbReference type="InterPro" id="IPR000014">
    <property type="entry name" value="PAS"/>
</dbReference>